<evidence type="ECO:0000313" key="2">
    <source>
        <dbReference type="Proteomes" id="UP001601627"/>
    </source>
</evidence>
<reference evidence="1 2" key="1">
    <citation type="submission" date="2024-09" db="EMBL/GenBank/DDBJ databases">
        <title>The Natural Products Discovery Center: Release of the First 8490 Sequenced Strains for Exploring Actinobacteria Biosynthetic Diversity.</title>
        <authorList>
            <person name="Kalkreuter E."/>
            <person name="Kautsar S.A."/>
            <person name="Yang D."/>
            <person name="Bader C.D."/>
            <person name="Teijaro C.N."/>
            <person name="Fluegel L."/>
            <person name="Davis C.M."/>
            <person name="Simpson J.R."/>
            <person name="Lauterbach L."/>
            <person name="Steele A.D."/>
            <person name="Gui C."/>
            <person name="Meng S."/>
            <person name="Li G."/>
            <person name="Viehrig K."/>
            <person name="Ye F."/>
            <person name="Su P."/>
            <person name="Kiefer A.F."/>
            <person name="Nichols A."/>
            <person name="Cepeda A.J."/>
            <person name="Yan W."/>
            <person name="Fan B."/>
            <person name="Jiang Y."/>
            <person name="Adhikari A."/>
            <person name="Zheng C.-J."/>
            <person name="Schuster L."/>
            <person name="Cowan T.M."/>
            <person name="Smanski M.J."/>
            <person name="Chevrette M.G."/>
            <person name="De Carvalho L.P.S."/>
            <person name="Shen B."/>
        </authorList>
    </citation>
    <scope>NUCLEOTIDE SEQUENCE [LARGE SCALE GENOMIC DNA]</scope>
    <source>
        <strain evidence="1 2">NPDC058328</strain>
    </source>
</reference>
<dbReference type="Proteomes" id="UP001601627">
    <property type="component" value="Unassembled WGS sequence"/>
</dbReference>
<sequence>MLLHTGVMYALGHETWLAHDGEGEMTCSFTLPAQLVSVSAWWSRVRPTVRARVTGGRMC</sequence>
<accession>A0ABW6Q3N5</accession>
<proteinExistence type="predicted"/>
<dbReference type="RefSeq" id="WP_388234161.1">
    <property type="nucleotide sequence ID" value="NZ_JBHVZQ010000006.1"/>
</dbReference>
<evidence type="ECO:0000313" key="1">
    <source>
        <dbReference type="EMBL" id="MFF1273805.1"/>
    </source>
</evidence>
<comment type="caution">
    <text evidence="1">The sequence shown here is derived from an EMBL/GenBank/DDBJ whole genome shotgun (WGS) entry which is preliminary data.</text>
</comment>
<organism evidence="1 2">
    <name type="scientific">Streptomyces marokkonensis</name>
    <dbReference type="NCBI Taxonomy" id="324855"/>
    <lineage>
        <taxon>Bacteria</taxon>
        <taxon>Bacillati</taxon>
        <taxon>Actinomycetota</taxon>
        <taxon>Actinomycetes</taxon>
        <taxon>Kitasatosporales</taxon>
        <taxon>Streptomycetaceae</taxon>
        <taxon>Streptomyces</taxon>
    </lineage>
</organism>
<dbReference type="EMBL" id="JBHVZQ010000006">
    <property type="protein sequence ID" value="MFF1273805.1"/>
    <property type="molecule type" value="Genomic_DNA"/>
</dbReference>
<name>A0ABW6Q3N5_9ACTN</name>
<keyword evidence="2" id="KW-1185">Reference proteome</keyword>
<protein>
    <submittedName>
        <fullName evidence="1">Uncharacterized protein</fullName>
    </submittedName>
</protein>
<gene>
    <name evidence="1" type="ORF">ACFVZC_10415</name>
</gene>